<dbReference type="OrthoDB" id="2845592at2"/>
<evidence type="ECO:0000313" key="5">
    <source>
        <dbReference type="Proteomes" id="UP000004080"/>
    </source>
</evidence>
<reference evidence="4 5" key="1">
    <citation type="journal article" date="2012" name="J. Bacteriol.">
        <title>Genome of Bacillus macauensis ZFHKF-1, a Long-Chain-Forming Bacterium.</title>
        <authorList>
            <person name="Cai L."/>
            <person name="Zhang T."/>
        </authorList>
    </citation>
    <scope>NUCLEOTIDE SEQUENCE [LARGE SCALE GENOMIC DNA]</scope>
    <source>
        <strain evidence="4 5">ZFHKF-1</strain>
    </source>
</reference>
<gene>
    <name evidence="4" type="ORF">A374_11790</name>
</gene>
<proteinExistence type="predicted"/>
<keyword evidence="1" id="KW-0175">Coiled coil</keyword>
<keyword evidence="4" id="KW-0378">Hydrolase</keyword>
<evidence type="ECO:0000313" key="4">
    <source>
        <dbReference type="EMBL" id="EIT84978.1"/>
    </source>
</evidence>
<dbReference type="Proteomes" id="UP000004080">
    <property type="component" value="Unassembled WGS sequence"/>
</dbReference>
<keyword evidence="5" id="KW-1185">Reference proteome</keyword>
<dbReference type="Pfam" id="PF13921">
    <property type="entry name" value="Myb_DNA-bind_6"/>
    <property type="match status" value="1"/>
</dbReference>
<accession>I8UDW2</accession>
<protein>
    <submittedName>
        <fullName evidence="4">Exonuclease SbcC, putative</fullName>
    </submittedName>
</protein>
<dbReference type="eggNOG" id="ENOG502ZCFU">
    <property type="taxonomic scope" value="Bacteria"/>
</dbReference>
<dbReference type="InterPro" id="IPR014243">
    <property type="entry name" value="RsfA-like"/>
</dbReference>
<dbReference type="PROSITE" id="PS50090">
    <property type="entry name" value="MYB_LIKE"/>
    <property type="match status" value="1"/>
</dbReference>
<dbReference type="GO" id="GO:0004527">
    <property type="term" value="F:exonuclease activity"/>
    <property type="evidence" value="ECO:0007669"/>
    <property type="project" value="UniProtKB-KW"/>
</dbReference>
<evidence type="ECO:0000259" key="3">
    <source>
        <dbReference type="PROSITE" id="PS51294"/>
    </source>
</evidence>
<dbReference type="NCBIfam" id="TIGR02894">
    <property type="entry name" value="DNA_bind_RsfA"/>
    <property type="match status" value="1"/>
</dbReference>
<dbReference type="PANTHER" id="PTHR41302:SF2">
    <property type="entry name" value="PRESPORE SPECIFIC TRANSCRIPTIONAL ACTIVATOR RSFA"/>
    <property type="match status" value="1"/>
</dbReference>
<comment type="caution">
    <text evidence="4">The sequence shown here is derived from an EMBL/GenBank/DDBJ whole genome shotgun (WGS) entry which is preliminary data.</text>
</comment>
<dbReference type="PROSITE" id="PS51294">
    <property type="entry name" value="HTH_MYB"/>
    <property type="match status" value="1"/>
</dbReference>
<dbReference type="AlphaFoldDB" id="I8UDW2"/>
<sequence length="191" mass="21890">MTVVRQDAWNQEEDQLLASVVIRHIKEGSTQLAAFEEVGERLSRTSAACGFRWNSLIRKQHERDIAEAKKKRKERTKAKSGRGNAALTAHSYVEKEAVPALSSLDEVILFLKNYKQAEEMRTASSVQKKLEGLAQQNKDYEERLQALQHDYTMMCEEYKGLLEIIERARRLVDGASNHHVSFAIEGMKREK</sequence>
<dbReference type="PATRIC" id="fig|1196324.3.peg.2413"/>
<name>I8UDW2_9BACL</name>
<feature type="domain" description="Myb-like" evidence="2">
    <location>
        <begin position="1"/>
        <end position="57"/>
    </location>
</feature>
<dbReference type="RefSeq" id="WP_007202438.1">
    <property type="nucleotide sequence ID" value="NZ_AKKV01000027.1"/>
</dbReference>
<evidence type="ECO:0000256" key="1">
    <source>
        <dbReference type="SAM" id="Coils"/>
    </source>
</evidence>
<dbReference type="InterPro" id="IPR001005">
    <property type="entry name" value="SANT/Myb"/>
</dbReference>
<dbReference type="EMBL" id="AKKV01000027">
    <property type="protein sequence ID" value="EIT84978.1"/>
    <property type="molecule type" value="Genomic_DNA"/>
</dbReference>
<organism evidence="4 5">
    <name type="scientific">Fictibacillus macauensis ZFHKF-1</name>
    <dbReference type="NCBI Taxonomy" id="1196324"/>
    <lineage>
        <taxon>Bacteria</taxon>
        <taxon>Bacillati</taxon>
        <taxon>Bacillota</taxon>
        <taxon>Bacilli</taxon>
        <taxon>Bacillales</taxon>
        <taxon>Fictibacillaceae</taxon>
        <taxon>Fictibacillus</taxon>
    </lineage>
</organism>
<feature type="coiled-coil region" evidence="1">
    <location>
        <begin position="123"/>
        <end position="157"/>
    </location>
</feature>
<keyword evidence="4" id="KW-0269">Exonuclease</keyword>
<feature type="domain" description="HTH myb-type" evidence="3">
    <location>
        <begin position="1"/>
        <end position="61"/>
    </location>
</feature>
<dbReference type="STRING" id="1196324.A374_11790"/>
<dbReference type="PANTHER" id="PTHR41302">
    <property type="entry name" value="PRESPORE-SPECIFIC TRANSCRIPTIONAL REGULATOR RSFA-RELATED"/>
    <property type="match status" value="1"/>
</dbReference>
<keyword evidence="4" id="KW-0540">Nuclease</keyword>
<evidence type="ECO:0000259" key="2">
    <source>
        <dbReference type="PROSITE" id="PS50090"/>
    </source>
</evidence>
<dbReference type="InterPro" id="IPR017930">
    <property type="entry name" value="Myb_dom"/>
</dbReference>